<dbReference type="PANTHER" id="PTHR10605:SF56">
    <property type="entry name" value="BIFUNCTIONAL HEPARAN SULFATE N-DEACETYLASE_N-SULFOTRANSFERASE"/>
    <property type="match status" value="1"/>
</dbReference>
<accession>A0A835VQU9</accession>
<sequence length="519" mass="52938">MSPPIDFAVLGGNKCGTSALWKYSTANPALAWVGVFKENEYFANQIGKSALCDNVIEDYLTLAATQRRVALKQRPGRDVIVGDWASANLQCLCCPVSLKTLNPDLKAEPSSRLLRSGSPAGPPAYRPLVVVLRDPVQRALSVFLSAKRMTGTWWNEWTKNHTLATYVDQELASLRRCVDVARRFRGSAQTVAAIAGKAAAERARLLLSGSVQQSAAVGSGSSSSGSGAATGGSGGGSGGSSVTSELADFARRQQGQGQGQAAAGGSGSGAAGASSSSAASAGYGAVPDAVPRGWGAGMDLSQWMEAQCYAHSHLLGWSAYDVFLSNYLAHFPPRQLLVLYASQLAAQPAAALAAMEAHLGAPPGNYTRVLGAAAVGGGGGMAAGRSGSGSGMMRDCMGWHCAMKTDAASPQQAGSGSSTASATATASDQAAAGAGVSETSSTVMAATATATTGGGSSSAGDGPASSSPFARAVAALAEFYAPHVARLVRWGEEGRISPPPPQWGEAYGLDRHHRNLQQL</sequence>
<gene>
    <name evidence="3" type="ORF">HYH02_015437</name>
</gene>
<organism evidence="3 4">
    <name type="scientific">Chlamydomonas schloesseri</name>
    <dbReference type="NCBI Taxonomy" id="2026947"/>
    <lineage>
        <taxon>Eukaryota</taxon>
        <taxon>Viridiplantae</taxon>
        <taxon>Chlorophyta</taxon>
        <taxon>core chlorophytes</taxon>
        <taxon>Chlorophyceae</taxon>
        <taxon>CS clade</taxon>
        <taxon>Chlamydomonadales</taxon>
        <taxon>Chlamydomonadaceae</taxon>
        <taxon>Chlamydomonas</taxon>
    </lineage>
</organism>
<protein>
    <recommendedName>
        <fullName evidence="5">Sulfotransferase</fullName>
    </recommendedName>
</protein>
<dbReference type="AlphaFoldDB" id="A0A835VQU9"/>
<name>A0A835VQU9_9CHLO</name>
<proteinExistence type="predicted"/>
<keyword evidence="4" id="KW-1185">Reference proteome</keyword>
<dbReference type="OrthoDB" id="524083at2759"/>
<dbReference type="SUPFAM" id="SSF52540">
    <property type="entry name" value="P-loop containing nucleoside triphosphate hydrolases"/>
    <property type="match status" value="2"/>
</dbReference>
<dbReference type="Proteomes" id="UP000613740">
    <property type="component" value="Unassembled WGS sequence"/>
</dbReference>
<dbReference type="GO" id="GO:0008146">
    <property type="term" value="F:sulfotransferase activity"/>
    <property type="evidence" value="ECO:0007669"/>
    <property type="project" value="InterPro"/>
</dbReference>
<dbReference type="EMBL" id="JAEHOD010000219">
    <property type="protein sequence ID" value="KAG2422488.1"/>
    <property type="molecule type" value="Genomic_DNA"/>
</dbReference>
<dbReference type="Gene3D" id="3.40.50.300">
    <property type="entry name" value="P-loop containing nucleotide triphosphate hydrolases"/>
    <property type="match status" value="2"/>
</dbReference>
<evidence type="ECO:0000313" key="4">
    <source>
        <dbReference type="Proteomes" id="UP000613740"/>
    </source>
</evidence>
<evidence type="ECO:0008006" key="5">
    <source>
        <dbReference type="Google" id="ProtNLM"/>
    </source>
</evidence>
<comment type="caution">
    <text evidence="3">The sequence shown here is derived from an EMBL/GenBank/DDBJ whole genome shotgun (WGS) entry which is preliminary data.</text>
</comment>
<evidence type="ECO:0000256" key="2">
    <source>
        <dbReference type="SAM" id="MobiDB-lite"/>
    </source>
</evidence>
<dbReference type="InterPro" id="IPR027417">
    <property type="entry name" value="P-loop_NTPase"/>
</dbReference>
<feature type="region of interest" description="Disordered" evidence="2">
    <location>
        <begin position="216"/>
        <end position="243"/>
    </location>
</feature>
<feature type="compositionally biased region" description="Gly residues" evidence="2">
    <location>
        <begin position="228"/>
        <end position="239"/>
    </location>
</feature>
<keyword evidence="1" id="KW-0808">Transferase</keyword>
<feature type="compositionally biased region" description="Low complexity" evidence="2">
    <location>
        <begin position="216"/>
        <end position="227"/>
    </location>
</feature>
<evidence type="ECO:0000256" key="1">
    <source>
        <dbReference type="ARBA" id="ARBA00022679"/>
    </source>
</evidence>
<reference evidence="3" key="1">
    <citation type="journal article" date="2020" name="bioRxiv">
        <title>Comparative genomics of Chlamydomonas.</title>
        <authorList>
            <person name="Craig R.J."/>
            <person name="Hasan A.R."/>
            <person name="Ness R.W."/>
            <person name="Keightley P.D."/>
        </authorList>
    </citation>
    <scope>NUCLEOTIDE SEQUENCE</scope>
    <source>
        <strain evidence="3">CCAP 11/173</strain>
    </source>
</reference>
<dbReference type="InterPro" id="IPR037359">
    <property type="entry name" value="NST/OST"/>
</dbReference>
<dbReference type="PANTHER" id="PTHR10605">
    <property type="entry name" value="HEPARAN SULFATE SULFOTRANSFERASE"/>
    <property type="match status" value="1"/>
</dbReference>
<evidence type="ECO:0000313" key="3">
    <source>
        <dbReference type="EMBL" id="KAG2422488.1"/>
    </source>
</evidence>